<proteinExistence type="predicted"/>
<reference evidence="1" key="1">
    <citation type="submission" date="2019-11" db="EMBL/GenBank/DDBJ databases">
        <title>Nori genome reveals adaptations in red seaweeds to the harsh intertidal environment.</title>
        <authorList>
            <person name="Wang D."/>
            <person name="Mao Y."/>
        </authorList>
    </citation>
    <scope>NUCLEOTIDE SEQUENCE</scope>
    <source>
        <tissue evidence="1">Gametophyte</tissue>
    </source>
</reference>
<evidence type="ECO:0000313" key="1">
    <source>
        <dbReference type="EMBL" id="KAK1861560.1"/>
    </source>
</evidence>
<dbReference type="EMBL" id="CM020618">
    <property type="protein sequence ID" value="KAK1861560.1"/>
    <property type="molecule type" value="Genomic_DNA"/>
</dbReference>
<sequence>MKHSARTGYAARSGGGGRGAAAGGGGGGRVGRPGVWRRTPPPPRLPPGGRVRGVTALTASALGVAAAVTHEDRGAGLAILSAISDTSGPHTYGVGLLPPRGRLAVGAGLATAAVAALGWLVWAFAATAAPAVVLGLLLAWATRPGAVELVGQMRAAAPEVARRKEGVVERVRVRMAPYLVRLQAMRVSDWGLFSIATVGDWVDYQYLHFLAWQTAKTVAMLFCPACANLLLLERSPGIHGDGDTSGSLRFFCRTCAYIHGVGDRRLTKSVSRLPRKVVDDVLGGEDAWALADKTETVCPKCGGPEAFFFQMQTRSADEPMSTFYRCVACQHQWKEN</sequence>
<organism evidence="1 2">
    <name type="scientific">Pyropia yezoensis</name>
    <name type="common">Susabi-nori</name>
    <name type="synonym">Porphyra yezoensis</name>
    <dbReference type="NCBI Taxonomy" id="2788"/>
    <lineage>
        <taxon>Eukaryota</taxon>
        <taxon>Rhodophyta</taxon>
        <taxon>Bangiophyceae</taxon>
        <taxon>Bangiales</taxon>
        <taxon>Bangiaceae</taxon>
        <taxon>Pyropia</taxon>
    </lineage>
</organism>
<keyword evidence="2" id="KW-1185">Reference proteome</keyword>
<dbReference type="Proteomes" id="UP000798662">
    <property type="component" value="Chromosome 1"/>
</dbReference>
<accession>A0ACC3BUZ0</accession>
<protein>
    <submittedName>
        <fullName evidence="1">Uncharacterized protein</fullName>
    </submittedName>
</protein>
<comment type="caution">
    <text evidence="1">The sequence shown here is derived from an EMBL/GenBank/DDBJ whole genome shotgun (WGS) entry which is preliminary data.</text>
</comment>
<evidence type="ECO:0000313" key="2">
    <source>
        <dbReference type="Proteomes" id="UP000798662"/>
    </source>
</evidence>
<name>A0ACC3BUZ0_PYRYE</name>
<gene>
    <name evidence="1" type="ORF">I4F81_004144</name>
</gene>